<accession>A0A5J5BPL5</accession>
<sequence length="96" mass="10392">MVTPSRPPVSISSALNLSEIWTPTSQLKSSAACIRLGLALEWRLKSRWIVMATVEAKQSFGFDDKAPFALLRNSGDLAKQAGSKMLMTKAMGYGCA</sequence>
<dbReference type="EMBL" id="CM018034">
    <property type="protein sequence ID" value="KAA8544626.1"/>
    <property type="molecule type" value="Genomic_DNA"/>
</dbReference>
<gene>
    <name evidence="1" type="ORF">F0562_022638</name>
</gene>
<evidence type="ECO:0000313" key="1">
    <source>
        <dbReference type="EMBL" id="KAA8544626.1"/>
    </source>
</evidence>
<reference evidence="1 2" key="1">
    <citation type="submission" date="2019-09" db="EMBL/GenBank/DDBJ databases">
        <title>A chromosome-level genome assembly of the Chinese tupelo Nyssa sinensis.</title>
        <authorList>
            <person name="Yang X."/>
            <person name="Kang M."/>
            <person name="Yang Y."/>
            <person name="Xiong H."/>
            <person name="Wang M."/>
            <person name="Zhang Z."/>
            <person name="Wang Z."/>
            <person name="Wu H."/>
            <person name="Ma T."/>
            <person name="Liu J."/>
            <person name="Xi Z."/>
        </authorList>
    </citation>
    <scope>NUCLEOTIDE SEQUENCE [LARGE SCALE GENOMIC DNA]</scope>
    <source>
        <strain evidence="1">J267</strain>
        <tissue evidence="1">Leaf</tissue>
    </source>
</reference>
<proteinExistence type="predicted"/>
<name>A0A5J5BPL5_9ASTE</name>
<protein>
    <submittedName>
        <fullName evidence="1">Uncharacterized protein</fullName>
    </submittedName>
</protein>
<organism evidence="1 2">
    <name type="scientific">Nyssa sinensis</name>
    <dbReference type="NCBI Taxonomy" id="561372"/>
    <lineage>
        <taxon>Eukaryota</taxon>
        <taxon>Viridiplantae</taxon>
        <taxon>Streptophyta</taxon>
        <taxon>Embryophyta</taxon>
        <taxon>Tracheophyta</taxon>
        <taxon>Spermatophyta</taxon>
        <taxon>Magnoliopsida</taxon>
        <taxon>eudicotyledons</taxon>
        <taxon>Gunneridae</taxon>
        <taxon>Pentapetalae</taxon>
        <taxon>asterids</taxon>
        <taxon>Cornales</taxon>
        <taxon>Nyssaceae</taxon>
        <taxon>Nyssa</taxon>
    </lineage>
</organism>
<keyword evidence="2" id="KW-1185">Reference proteome</keyword>
<dbReference type="Proteomes" id="UP000325577">
    <property type="component" value="Linkage Group LG11"/>
</dbReference>
<evidence type="ECO:0000313" key="2">
    <source>
        <dbReference type="Proteomes" id="UP000325577"/>
    </source>
</evidence>
<dbReference type="AlphaFoldDB" id="A0A5J5BPL5"/>